<dbReference type="EMBL" id="QJVJ01000008">
    <property type="protein sequence ID" value="PYI53178.1"/>
    <property type="molecule type" value="Genomic_DNA"/>
</dbReference>
<feature type="region of interest" description="Disordered" evidence="1">
    <location>
        <begin position="1"/>
        <end position="62"/>
    </location>
</feature>
<comment type="caution">
    <text evidence="2">The sequence shown here is derived from an EMBL/GenBank/DDBJ whole genome shotgun (WGS) entry which is preliminary data.</text>
</comment>
<dbReference type="Pfam" id="PF04134">
    <property type="entry name" value="DCC1-like"/>
    <property type="match status" value="1"/>
</dbReference>
<dbReference type="InterPro" id="IPR007263">
    <property type="entry name" value="DCC1-like"/>
</dbReference>
<keyword evidence="3" id="KW-1185">Reference proteome</keyword>
<dbReference type="PANTHER" id="PTHR33639">
    <property type="entry name" value="THIOL-DISULFIDE OXIDOREDUCTASE DCC"/>
    <property type="match status" value="1"/>
</dbReference>
<dbReference type="AlphaFoldDB" id="A0A2V5K1W5"/>
<dbReference type="OrthoDB" id="9785438at2"/>
<accession>A0A2V5K1W5</accession>
<protein>
    <recommendedName>
        <fullName evidence="4">DUF393 domain-containing protein</fullName>
    </recommendedName>
</protein>
<reference evidence="2 3" key="1">
    <citation type="submission" date="2018-05" db="EMBL/GenBank/DDBJ databases">
        <title>Paenibacillus flagellatus sp. nov., isolated from selenium mineral soil.</title>
        <authorList>
            <person name="Dai X."/>
        </authorList>
    </citation>
    <scope>NUCLEOTIDE SEQUENCE [LARGE SCALE GENOMIC DNA]</scope>
    <source>
        <strain evidence="2 3">DXL2</strain>
    </source>
</reference>
<feature type="compositionally biased region" description="Basic and acidic residues" evidence="1">
    <location>
        <begin position="1"/>
        <end position="31"/>
    </location>
</feature>
<feature type="compositionally biased region" description="Basic and acidic residues" evidence="1">
    <location>
        <begin position="38"/>
        <end position="52"/>
    </location>
</feature>
<dbReference type="PANTHER" id="PTHR33639:SF2">
    <property type="entry name" value="DUF393 DOMAIN-CONTAINING PROTEIN"/>
    <property type="match status" value="1"/>
</dbReference>
<dbReference type="GO" id="GO:0015035">
    <property type="term" value="F:protein-disulfide reductase activity"/>
    <property type="evidence" value="ECO:0007669"/>
    <property type="project" value="InterPro"/>
</dbReference>
<gene>
    <name evidence="2" type="ORF">DLM86_18305</name>
</gene>
<evidence type="ECO:0008006" key="4">
    <source>
        <dbReference type="Google" id="ProtNLM"/>
    </source>
</evidence>
<evidence type="ECO:0000313" key="2">
    <source>
        <dbReference type="EMBL" id="PYI53178.1"/>
    </source>
</evidence>
<proteinExistence type="predicted"/>
<dbReference type="InterPro" id="IPR052927">
    <property type="entry name" value="DCC_oxidoreductase"/>
</dbReference>
<dbReference type="Proteomes" id="UP000247476">
    <property type="component" value="Unassembled WGS sequence"/>
</dbReference>
<evidence type="ECO:0000313" key="3">
    <source>
        <dbReference type="Proteomes" id="UP000247476"/>
    </source>
</evidence>
<evidence type="ECO:0000256" key="1">
    <source>
        <dbReference type="SAM" id="MobiDB-lite"/>
    </source>
</evidence>
<sequence>MKRKLRELERSGGEGRNGESKSEGRGDERGEGTGQEASPKRGEAAARERDPAEAVGRFASESDGSTPGTFMLVVDGRAYIRSRAGLEVLRRLNGLWPLLYAFVAVPAPLRDRVYDFVARNRYRWFGRSDSCLMPTPDTADRFIR</sequence>
<name>A0A2V5K1W5_9BACL</name>
<organism evidence="2 3">
    <name type="scientific">Paenibacillus flagellatus</name>
    <dbReference type="NCBI Taxonomy" id="2211139"/>
    <lineage>
        <taxon>Bacteria</taxon>
        <taxon>Bacillati</taxon>
        <taxon>Bacillota</taxon>
        <taxon>Bacilli</taxon>
        <taxon>Bacillales</taxon>
        <taxon>Paenibacillaceae</taxon>
        <taxon>Paenibacillus</taxon>
    </lineage>
</organism>